<gene>
    <name evidence="9" type="ORF">CP880_04330</name>
</gene>
<feature type="domain" description="ABC transporter" evidence="8">
    <location>
        <begin position="17"/>
        <end position="256"/>
    </location>
</feature>
<evidence type="ECO:0000256" key="1">
    <source>
        <dbReference type="ARBA" id="ARBA00022448"/>
    </source>
</evidence>
<evidence type="ECO:0000259" key="8">
    <source>
        <dbReference type="PROSITE" id="PS50893"/>
    </source>
</evidence>
<evidence type="ECO:0000256" key="7">
    <source>
        <dbReference type="ARBA" id="ARBA00023136"/>
    </source>
</evidence>
<dbReference type="Gene3D" id="3.40.50.300">
    <property type="entry name" value="P-loop containing nucleotide triphosphate hydrolases"/>
    <property type="match status" value="1"/>
</dbReference>
<dbReference type="InterPro" id="IPR003593">
    <property type="entry name" value="AAA+_ATPase"/>
</dbReference>
<evidence type="ECO:0000256" key="5">
    <source>
        <dbReference type="ARBA" id="ARBA00022967"/>
    </source>
</evidence>
<evidence type="ECO:0000256" key="3">
    <source>
        <dbReference type="ARBA" id="ARBA00022741"/>
    </source>
</evidence>
<accession>A0ABX9IDA1</accession>
<organism evidence="9 10">
    <name type="scientific">Cutibacterium namnetense</name>
    <dbReference type="NCBI Taxonomy" id="1574624"/>
    <lineage>
        <taxon>Bacteria</taxon>
        <taxon>Bacillati</taxon>
        <taxon>Actinomycetota</taxon>
        <taxon>Actinomycetes</taxon>
        <taxon>Propionibacteriales</taxon>
        <taxon>Propionibacteriaceae</taxon>
        <taxon>Cutibacterium</taxon>
    </lineage>
</organism>
<dbReference type="Pfam" id="PF00005">
    <property type="entry name" value="ABC_tran"/>
    <property type="match status" value="1"/>
</dbReference>
<dbReference type="InterPro" id="IPR027417">
    <property type="entry name" value="P-loop_NTPase"/>
</dbReference>
<protein>
    <submittedName>
        <fullName evidence="9">Methionine ABC transporter ATP-binding protein</fullName>
    </submittedName>
</protein>
<reference evidence="9 10" key="1">
    <citation type="submission" date="2017-09" db="EMBL/GenBank/DDBJ databases">
        <authorList>
            <person name="Bumgarner R.E."/>
        </authorList>
    </citation>
    <scope>NUCLEOTIDE SEQUENCE [LARGE SCALE GENOMIC DNA]</scope>
    <source>
        <strain evidence="9 10">T34998</strain>
    </source>
</reference>
<keyword evidence="3" id="KW-0547">Nucleotide-binding</keyword>
<dbReference type="PANTHER" id="PTHR43166:SF30">
    <property type="entry name" value="METHIONINE IMPORT ATP-BINDING PROTEIN METN"/>
    <property type="match status" value="1"/>
</dbReference>
<sequence length="366" mass="39113">MATDIAPSSTPQCPDHIVFEHVTKEFGTRSGTVQALDDVSLTIKRGSISAVIGHSGAGKSTLVRLINGLETPTSGRVLVDGTDFSQLSDKAMRPLRADIGMIFQQFNLFGSRAIYDNVAYPLKLARWKKADEKQRITELLSFVGLTSKAWDYPNQLSGGQKQRVGIARALATRPSILLADESTSALDPETTADVLSLLKRVNAELGVTVVVITHEMEVVRSIAQQVSVLQAGHLVESGSARQVFAHPQSETTQRFLSTIIGQHPNGEEQARLQSENPDARLVDVSSVASAAFGDALTRIGHIGATFQIVHGGVIEVHRGSLGNYTVALSGPAETVEQATRILNEVSNSAAPTVTAITPAADPEAHR</sequence>
<dbReference type="InterPro" id="IPR041701">
    <property type="entry name" value="MetN_ABC"/>
</dbReference>
<evidence type="ECO:0000313" key="9">
    <source>
        <dbReference type="EMBL" id="REB70938.1"/>
    </source>
</evidence>
<evidence type="ECO:0000313" key="10">
    <source>
        <dbReference type="Proteomes" id="UP000256324"/>
    </source>
</evidence>
<dbReference type="InterPro" id="IPR017871">
    <property type="entry name" value="ABC_transporter-like_CS"/>
</dbReference>
<dbReference type="PANTHER" id="PTHR43166">
    <property type="entry name" value="AMINO ACID IMPORT ATP-BINDING PROTEIN"/>
    <property type="match status" value="1"/>
</dbReference>
<dbReference type="SUPFAM" id="SSF52540">
    <property type="entry name" value="P-loop containing nucleoside triphosphate hydrolases"/>
    <property type="match status" value="1"/>
</dbReference>
<keyword evidence="6" id="KW-0029">Amino-acid transport</keyword>
<dbReference type="EMBL" id="PCZS01000001">
    <property type="protein sequence ID" value="REB70938.1"/>
    <property type="molecule type" value="Genomic_DNA"/>
</dbReference>
<dbReference type="RefSeq" id="WP_108773454.1">
    <property type="nucleotide sequence ID" value="NZ_JARJNT010000003.1"/>
</dbReference>
<evidence type="ECO:0000256" key="4">
    <source>
        <dbReference type="ARBA" id="ARBA00022840"/>
    </source>
</evidence>
<comment type="caution">
    <text evidence="9">The sequence shown here is derived from an EMBL/GenBank/DDBJ whole genome shotgun (WGS) entry which is preliminary data.</text>
</comment>
<evidence type="ECO:0000256" key="6">
    <source>
        <dbReference type="ARBA" id="ARBA00022970"/>
    </source>
</evidence>
<keyword evidence="5" id="KW-1278">Translocase</keyword>
<dbReference type="GO" id="GO:0005524">
    <property type="term" value="F:ATP binding"/>
    <property type="evidence" value="ECO:0007669"/>
    <property type="project" value="UniProtKB-KW"/>
</dbReference>
<keyword evidence="7" id="KW-0472">Membrane</keyword>
<dbReference type="Proteomes" id="UP000256324">
    <property type="component" value="Unassembled WGS sequence"/>
</dbReference>
<keyword evidence="4 9" id="KW-0067">ATP-binding</keyword>
<dbReference type="CDD" id="cd03258">
    <property type="entry name" value="ABC_MetN_methionine_transporter"/>
    <property type="match status" value="1"/>
</dbReference>
<proteinExistence type="predicted"/>
<keyword evidence="1" id="KW-0813">Transport</keyword>
<dbReference type="PROSITE" id="PS50893">
    <property type="entry name" value="ABC_TRANSPORTER_2"/>
    <property type="match status" value="1"/>
</dbReference>
<name>A0ABX9IDA1_9ACTN</name>
<evidence type="ECO:0000256" key="2">
    <source>
        <dbReference type="ARBA" id="ARBA00022475"/>
    </source>
</evidence>
<dbReference type="InterPro" id="IPR003439">
    <property type="entry name" value="ABC_transporter-like_ATP-bd"/>
</dbReference>
<keyword evidence="10" id="KW-1185">Reference proteome</keyword>
<keyword evidence="2" id="KW-1003">Cell membrane</keyword>
<dbReference type="SMART" id="SM00382">
    <property type="entry name" value="AAA"/>
    <property type="match status" value="1"/>
</dbReference>
<dbReference type="InterPro" id="IPR050086">
    <property type="entry name" value="MetN_ABC_transporter-like"/>
</dbReference>
<dbReference type="PROSITE" id="PS00211">
    <property type="entry name" value="ABC_TRANSPORTER_1"/>
    <property type="match status" value="1"/>
</dbReference>